<accession>A0A0L7L818</accession>
<reference evidence="2 3" key="1">
    <citation type="journal article" date="2015" name="Genome Biol. Evol.">
        <title>The genome of winter moth (Operophtera brumata) provides a genomic perspective on sexual dimorphism and phenology.</title>
        <authorList>
            <person name="Derks M.F."/>
            <person name="Smit S."/>
            <person name="Salis L."/>
            <person name="Schijlen E."/>
            <person name="Bossers A."/>
            <person name="Mateman C."/>
            <person name="Pijl A.S."/>
            <person name="de Ridder D."/>
            <person name="Groenen M.A."/>
            <person name="Visser M.E."/>
            <person name="Megens H.J."/>
        </authorList>
    </citation>
    <scope>NUCLEOTIDE SEQUENCE [LARGE SCALE GENOMIC DNA]</scope>
    <source>
        <strain evidence="2">WM2013NL</strain>
        <tissue evidence="2">Head and thorax</tissue>
    </source>
</reference>
<evidence type="ECO:0000313" key="2">
    <source>
        <dbReference type="EMBL" id="KOB71484.1"/>
    </source>
</evidence>
<proteinExistence type="predicted"/>
<dbReference type="EMBL" id="JTDY01002403">
    <property type="protein sequence ID" value="KOB71484.1"/>
    <property type="molecule type" value="Genomic_DNA"/>
</dbReference>
<name>A0A0L7L818_OPEBR</name>
<gene>
    <name evidence="2" type="ORF">OBRU01_10796</name>
</gene>
<sequence length="123" mass="14026">MNNYIDELNNQAPTEAPTTAAPAADKHNISANENKQKPFSCDHSISLYYLNQMYFLQGMGASPVVSKDEPAECRPPYWASYVRNTNLLLRRRTESTARVARSLRLRSRNRRKARLTNESHAIS</sequence>
<dbReference type="Proteomes" id="UP000037510">
    <property type="component" value="Unassembled WGS sequence"/>
</dbReference>
<dbReference type="AlphaFoldDB" id="A0A0L7L818"/>
<evidence type="ECO:0000313" key="3">
    <source>
        <dbReference type="Proteomes" id="UP000037510"/>
    </source>
</evidence>
<feature type="compositionally biased region" description="Polar residues" evidence="1">
    <location>
        <begin position="1"/>
        <end position="11"/>
    </location>
</feature>
<feature type="compositionally biased region" description="Low complexity" evidence="1">
    <location>
        <begin position="12"/>
        <end position="23"/>
    </location>
</feature>
<evidence type="ECO:0000256" key="1">
    <source>
        <dbReference type="SAM" id="MobiDB-lite"/>
    </source>
</evidence>
<protein>
    <submittedName>
        <fullName evidence="2">Dihydropyridine-sensitive l-type calcium channel</fullName>
    </submittedName>
</protein>
<keyword evidence="3" id="KW-1185">Reference proteome</keyword>
<organism evidence="2 3">
    <name type="scientific">Operophtera brumata</name>
    <name type="common">Winter moth</name>
    <name type="synonym">Phalaena brumata</name>
    <dbReference type="NCBI Taxonomy" id="104452"/>
    <lineage>
        <taxon>Eukaryota</taxon>
        <taxon>Metazoa</taxon>
        <taxon>Ecdysozoa</taxon>
        <taxon>Arthropoda</taxon>
        <taxon>Hexapoda</taxon>
        <taxon>Insecta</taxon>
        <taxon>Pterygota</taxon>
        <taxon>Neoptera</taxon>
        <taxon>Endopterygota</taxon>
        <taxon>Lepidoptera</taxon>
        <taxon>Glossata</taxon>
        <taxon>Ditrysia</taxon>
        <taxon>Geometroidea</taxon>
        <taxon>Geometridae</taxon>
        <taxon>Larentiinae</taxon>
        <taxon>Operophtera</taxon>
    </lineage>
</organism>
<feature type="region of interest" description="Disordered" evidence="1">
    <location>
        <begin position="1"/>
        <end position="36"/>
    </location>
</feature>
<comment type="caution">
    <text evidence="2">The sequence shown here is derived from an EMBL/GenBank/DDBJ whole genome shotgun (WGS) entry which is preliminary data.</text>
</comment>